<dbReference type="InterPro" id="IPR006076">
    <property type="entry name" value="FAD-dep_OxRdtase"/>
</dbReference>
<keyword evidence="1" id="KW-0560">Oxidoreductase</keyword>
<name>A0ABT6AR92_9BURK</name>
<evidence type="ECO:0000313" key="4">
    <source>
        <dbReference type="Proteomes" id="UP001216674"/>
    </source>
</evidence>
<reference evidence="3 4" key="1">
    <citation type="submission" date="2023-03" db="EMBL/GenBank/DDBJ databases">
        <title>Draft assemblies of triclosan tolerant bacteria isolated from returned activated sludge.</title>
        <authorList>
            <person name="Van Hamelsveld S."/>
        </authorList>
    </citation>
    <scope>NUCLEOTIDE SEQUENCE [LARGE SCALE GENOMIC DNA]</scope>
    <source>
        <strain evidence="3 4">GW210010_S58</strain>
    </source>
</reference>
<dbReference type="SUPFAM" id="SSF51905">
    <property type="entry name" value="FAD/NAD(P)-binding domain"/>
    <property type="match status" value="1"/>
</dbReference>
<evidence type="ECO:0000259" key="2">
    <source>
        <dbReference type="Pfam" id="PF01266"/>
    </source>
</evidence>
<dbReference type="RefSeq" id="WP_276265763.1">
    <property type="nucleotide sequence ID" value="NZ_JARJLM010000303.1"/>
</dbReference>
<protein>
    <submittedName>
        <fullName evidence="3">FAD-dependent oxidoreductase</fullName>
    </submittedName>
</protein>
<keyword evidence="4" id="KW-1185">Reference proteome</keyword>
<organism evidence="3 4">
    <name type="scientific">Cupriavidus basilensis</name>
    <dbReference type="NCBI Taxonomy" id="68895"/>
    <lineage>
        <taxon>Bacteria</taxon>
        <taxon>Pseudomonadati</taxon>
        <taxon>Pseudomonadota</taxon>
        <taxon>Betaproteobacteria</taxon>
        <taxon>Burkholderiales</taxon>
        <taxon>Burkholderiaceae</taxon>
        <taxon>Cupriavidus</taxon>
    </lineage>
</organism>
<dbReference type="InterPro" id="IPR036188">
    <property type="entry name" value="FAD/NAD-bd_sf"/>
</dbReference>
<dbReference type="Proteomes" id="UP001216674">
    <property type="component" value="Unassembled WGS sequence"/>
</dbReference>
<dbReference type="Gene3D" id="3.30.9.10">
    <property type="entry name" value="D-Amino Acid Oxidase, subunit A, domain 2"/>
    <property type="match status" value="1"/>
</dbReference>
<dbReference type="PANTHER" id="PTHR13847:SF289">
    <property type="entry name" value="GLYCINE OXIDASE"/>
    <property type="match status" value="1"/>
</dbReference>
<evidence type="ECO:0000313" key="3">
    <source>
        <dbReference type="EMBL" id="MDF3834792.1"/>
    </source>
</evidence>
<comment type="caution">
    <text evidence="3">The sequence shown here is derived from an EMBL/GenBank/DDBJ whole genome shotgun (WGS) entry which is preliminary data.</text>
</comment>
<feature type="domain" description="FAD dependent oxidoreductase" evidence="2">
    <location>
        <begin position="10"/>
        <end position="399"/>
    </location>
</feature>
<dbReference type="PANTHER" id="PTHR13847">
    <property type="entry name" value="SARCOSINE DEHYDROGENASE-RELATED"/>
    <property type="match status" value="1"/>
</dbReference>
<proteinExistence type="predicted"/>
<evidence type="ECO:0000256" key="1">
    <source>
        <dbReference type="ARBA" id="ARBA00023002"/>
    </source>
</evidence>
<accession>A0ABT6AR92</accession>
<sequence length="418" mass="44948">MDRPNNSESAIVVGAGIIGLSIALRLRMEGYQVTVIDKQMPMHGVSFGNAGYLSEANIFPPATPDLVRQLLKLMLDKEGPLVVRLSYACRLVPWAIRAMATLKPEPYKRVLSSMASLTSSAIAELDELTKEASAEHLVTRQGGLVVFKTEAALEAKCRALPVWNSFALAAERVSAAYLQELEPALSKDIIGGIYFPNAGRCSNPRGLGVHYAKRLIDSGALIRREEVRVVNLGASGEAEVVTTEGAYKADKVVVAAGYLSKDLLTPFGYKVPLAAERGYHLMLPSSQIELRRPVVFGEPFFAATPMDEGLRLAGTAEFAYADAKPNMARANMLLGLAKPYLPGINGLDAKPWMGVRPTFPDGMPAIGKVSGTQSVFYAFGHSHSGLTTSAITAKCVARLVRSAGLPIDVSAFSLDRFH</sequence>
<dbReference type="Pfam" id="PF01266">
    <property type="entry name" value="DAO"/>
    <property type="match status" value="1"/>
</dbReference>
<gene>
    <name evidence="3" type="ORF">P3W85_17775</name>
</gene>
<dbReference type="SUPFAM" id="SSF54373">
    <property type="entry name" value="FAD-linked reductases, C-terminal domain"/>
    <property type="match status" value="1"/>
</dbReference>
<dbReference type="EMBL" id="JARJLM010000303">
    <property type="protein sequence ID" value="MDF3834792.1"/>
    <property type="molecule type" value="Genomic_DNA"/>
</dbReference>
<dbReference type="Gene3D" id="3.50.50.60">
    <property type="entry name" value="FAD/NAD(P)-binding domain"/>
    <property type="match status" value="2"/>
</dbReference>